<proteinExistence type="predicted"/>
<reference evidence="2" key="1">
    <citation type="journal article" date="2019" name="Int. J. Syst. Evol. Microbiol.">
        <title>The Global Catalogue of Microorganisms (GCM) 10K type strain sequencing project: providing services to taxonomists for standard genome sequencing and annotation.</title>
        <authorList>
            <consortium name="The Broad Institute Genomics Platform"/>
            <consortium name="The Broad Institute Genome Sequencing Center for Infectious Disease"/>
            <person name="Wu L."/>
            <person name="Ma J."/>
        </authorList>
    </citation>
    <scope>NUCLEOTIDE SEQUENCE [LARGE SCALE GENOMIC DNA]</scope>
    <source>
        <strain evidence="2">NBRC 111980</strain>
    </source>
</reference>
<sequence>MPRLQSIGPEQIASLLLLNKLAACGSDAVVKEQGIKRAPRLNLKEEPAVTAIIRTHHFRSARAWLVTPEILNEAVSQLMMMFGTFLGSHSFHRGTE</sequence>
<dbReference type="EMBL" id="BSOB01000008">
    <property type="protein sequence ID" value="GLQ91972.1"/>
    <property type="molecule type" value="Genomic_DNA"/>
</dbReference>
<evidence type="ECO:0000313" key="1">
    <source>
        <dbReference type="EMBL" id="GLQ91972.1"/>
    </source>
</evidence>
<evidence type="ECO:0000313" key="2">
    <source>
        <dbReference type="Proteomes" id="UP001156670"/>
    </source>
</evidence>
<name>A0ABQ5XK06_9GAMM</name>
<comment type="caution">
    <text evidence="1">The sequence shown here is derived from an EMBL/GenBank/DDBJ whole genome shotgun (WGS) entry which is preliminary data.</text>
</comment>
<organism evidence="1 2">
    <name type="scientific">Dyella acidisoli</name>
    <dbReference type="NCBI Taxonomy" id="1867834"/>
    <lineage>
        <taxon>Bacteria</taxon>
        <taxon>Pseudomonadati</taxon>
        <taxon>Pseudomonadota</taxon>
        <taxon>Gammaproteobacteria</taxon>
        <taxon>Lysobacterales</taxon>
        <taxon>Rhodanobacteraceae</taxon>
        <taxon>Dyella</taxon>
    </lineage>
</organism>
<dbReference type="Proteomes" id="UP001156670">
    <property type="component" value="Unassembled WGS sequence"/>
</dbReference>
<protein>
    <recommendedName>
        <fullName evidence="3">Transposase</fullName>
    </recommendedName>
</protein>
<accession>A0ABQ5XK06</accession>
<gene>
    <name evidence="1" type="ORF">GCM10007901_09230</name>
</gene>
<keyword evidence="2" id="KW-1185">Reference proteome</keyword>
<evidence type="ECO:0008006" key="3">
    <source>
        <dbReference type="Google" id="ProtNLM"/>
    </source>
</evidence>